<reference evidence="9 10" key="1">
    <citation type="submission" date="2014-06" db="EMBL/GenBank/DDBJ databases">
        <authorList>
            <person name="Swart Estienne"/>
        </authorList>
    </citation>
    <scope>NUCLEOTIDE SEQUENCE [LARGE SCALE GENOMIC DNA]</scope>
    <source>
        <strain evidence="9 10">130c</strain>
    </source>
</reference>
<dbReference type="InParanoid" id="A0A078A6H4"/>
<proteinExistence type="predicted"/>
<keyword evidence="4 5" id="KW-0862">Zinc</keyword>
<dbReference type="InterPro" id="IPR017907">
    <property type="entry name" value="Znf_RING_CS"/>
</dbReference>
<protein>
    <submittedName>
        <fullName evidence="9">Zinc finger family protein</fullName>
    </submittedName>
</protein>
<dbReference type="Gene3D" id="2.30.30.1190">
    <property type="match status" value="1"/>
</dbReference>
<feature type="domain" description="RING-type" evidence="7">
    <location>
        <begin position="496"/>
        <end position="548"/>
    </location>
</feature>
<feature type="region of interest" description="Disordered" evidence="6">
    <location>
        <begin position="1"/>
        <end position="51"/>
    </location>
</feature>
<accession>A0A078A6H4</accession>
<dbReference type="InterPro" id="IPR001841">
    <property type="entry name" value="Znf_RING"/>
</dbReference>
<evidence type="ECO:0000259" key="8">
    <source>
        <dbReference type="PROSITE" id="PS50103"/>
    </source>
</evidence>
<dbReference type="PROSITE" id="PS00518">
    <property type="entry name" value="ZF_RING_1"/>
    <property type="match status" value="1"/>
</dbReference>
<dbReference type="PROSITE" id="PS50089">
    <property type="entry name" value="ZF_RING_2"/>
    <property type="match status" value="1"/>
</dbReference>
<feature type="compositionally biased region" description="Low complexity" evidence="6">
    <location>
        <begin position="280"/>
        <end position="291"/>
    </location>
</feature>
<keyword evidence="1" id="KW-0808">Transferase</keyword>
<feature type="region of interest" description="Disordered" evidence="6">
    <location>
        <begin position="269"/>
        <end position="291"/>
    </location>
</feature>
<evidence type="ECO:0000313" key="10">
    <source>
        <dbReference type="Proteomes" id="UP000039865"/>
    </source>
</evidence>
<feature type="compositionally biased region" description="Basic and acidic residues" evidence="6">
    <location>
        <begin position="35"/>
        <end position="46"/>
    </location>
</feature>
<dbReference type="CDD" id="cd16521">
    <property type="entry name" value="RING-HC_MKRN"/>
    <property type="match status" value="1"/>
</dbReference>
<dbReference type="Proteomes" id="UP000039865">
    <property type="component" value="Unassembled WGS sequence"/>
</dbReference>
<dbReference type="PANTHER" id="PTHR11224">
    <property type="entry name" value="MAKORIN-RELATED"/>
    <property type="match status" value="1"/>
</dbReference>
<dbReference type="InterPro" id="IPR045072">
    <property type="entry name" value="MKRN-like"/>
</dbReference>
<organism evidence="9 10">
    <name type="scientific">Stylonychia lemnae</name>
    <name type="common">Ciliate</name>
    <dbReference type="NCBI Taxonomy" id="5949"/>
    <lineage>
        <taxon>Eukaryota</taxon>
        <taxon>Sar</taxon>
        <taxon>Alveolata</taxon>
        <taxon>Ciliophora</taxon>
        <taxon>Intramacronucleata</taxon>
        <taxon>Spirotrichea</taxon>
        <taxon>Stichotrichia</taxon>
        <taxon>Sporadotrichida</taxon>
        <taxon>Oxytrichidae</taxon>
        <taxon>Stylonychinae</taxon>
        <taxon>Stylonychia</taxon>
    </lineage>
</organism>
<dbReference type="SUPFAM" id="SSF57850">
    <property type="entry name" value="RING/U-box"/>
    <property type="match status" value="1"/>
</dbReference>
<sequence length="643" mass="73839">MGKKGGKSKGKPVVMTQQEFFATTSNLTGPSSQKDQSKKSEKEPVWGDKPIFKGNLSNLLTGLEEQKSGAKVIVKAQAEVKDQPIIQPQINDTINTSQQQTQSNSSQLYQQIQPQAQQLQTQLGQFQQTPMGNQNMNQYMNGGAYGQQYQIQQQYQLSPDQIKQQQESMKQYQQIYEKMQKGQRIGNIGMMPQPGVPNKGPGSIPTLYPNQQQLYQYYQLMQTQPQMMPGTQNMNQQSQAQQKQQQPQQKPKEEVKINSYEDAMKMFEQKTEQETKQKTKSQTKQQQLESQDYGDEYGEEYYNEDGYNQEGNFMGQNAGFDMGIGMNQNMMSGGFDPNMMMNMDPNTLGMMLGQFAQSQQIQASLDPNQLGLLNTLISGLQQTQYDADGNEFYIEEEGEDYPEEEDVIILSDEMIPREIGMKKGTKLFNEIPKDKLAEMNNDDDIIDYFLNNQEQFRVCEYFKKGNCKYTEKCKFYHPKEVSKNTQGQDYVVDDECCICLEKVIANGKQFGVMDGCDHTFCLDCIRGWRATYDKRAGKHHFRTCPICRRNSYVVIPSSKMVKSGPEKDDLINEYKSVIKAIPCKHFNKGKGACPFRNSCFYAHQLMDGTDYEYPWKDNKINEYGEWEDDREITLADRFGNLNI</sequence>
<dbReference type="OrthoDB" id="250836at2759"/>
<evidence type="ECO:0000256" key="4">
    <source>
        <dbReference type="ARBA" id="ARBA00022833"/>
    </source>
</evidence>
<feature type="compositionally biased region" description="Low complexity" evidence="6">
    <location>
        <begin position="227"/>
        <end position="249"/>
    </location>
</feature>
<evidence type="ECO:0000256" key="5">
    <source>
        <dbReference type="PROSITE-ProRule" id="PRU00723"/>
    </source>
</evidence>
<dbReference type="InterPro" id="IPR013083">
    <property type="entry name" value="Znf_RING/FYVE/PHD"/>
</dbReference>
<keyword evidence="10" id="KW-1185">Reference proteome</keyword>
<dbReference type="GO" id="GO:0000209">
    <property type="term" value="P:protein polyubiquitination"/>
    <property type="evidence" value="ECO:0007669"/>
    <property type="project" value="InterPro"/>
</dbReference>
<dbReference type="EMBL" id="CCKQ01005170">
    <property type="protein sequence ID" value="CDW76324.1"/>
    <property type="molecule type" value="Genomic_DNA"/>
</dbReference>
<dbReference type="GO" id="GO:0008270">
    <property type="term" value="F:zinc ion binding"/>
    <property type="evidence" value="ECO:0007669"/>
    <property type="project" value="UniProtKB-KW"/>
</dbReference>
<dbReference type="PANTHER" id="PTHR11224:SF10">
    <property type="entry name" value="IP09428P-RELATED"/>
    <property type="match status" value="1"/>
</dbReference>
<feature type="region of interest" description="Disordered" evidence="6">
    <location>
        <begin position="227"/>
        <end position="254"/>
    </location>
</feature>
<feature type="domain" description="C3H1-type" evidence="8">
    <location>
        <begin position="578"/>
        <end position="606"/>
    </location>
</feature>
<dbReference type="InterPro" id="IPR000571">
    <property type="entry name" value="Znf_CCCH"/>
</dbReference>
<evidence type="ECO:0000256" key="1">
    <source>
        <dbReference type="ARBA" id="ARBA00022679"/>
    </source>
</evidence>
<feature type="domain" description="C3H1-type" evidence="8">
    <location>
        <begin position="453"/>
        <end position="480"/>
    </location>
</feature>
<dbReference type="GO" id="GO:0061630">
    <property type="term" value="F:ubiquitin protein ligase activity"/>
    <property type="evidence" value="ECO:0007669"/>
    <property type="project" value="InterPro"/>
</dbReference>
<dbReference type="SMART" id="SM00356">
    <property type="entry name" value="ZnF_C3H1"/>
    <property type="match status" value="2"/>
</dbReference>
<keyword evidence="3 5" id="KW-0863">Zinc-finger</keyword>
<name>A0A078A6H4_STYLE</name>
<feature type="compositionally biased region" description="Basic residues" evidence="6">
    <location>
        <begin position="1"/>
        <end position="10"/>
    </location>
</feature>
<feature type="zinc finger region" description="C3H1-type" evidence="5">
    <location>
        <begin position="578"/>
        <end position="606"/>
    </location>
</feature>
<dbReference type="Gene3D" id="3.30.40.10">
    <property type="entry name" value="Zinc/RING finger domain, C3HC4 (zinc finger)"/>
    <property type="match status" value="1"/>
</dbReference>
<dbReference type="AlphaFoldDB" id="A0A078A6H4"/>
<evidence type="ECO:0000313" key="9">
    <source>
        <dbReference type="EMBL" id="CDW76324.1"/>
    </source>
</evidence>
<dbReference type="SMART" id="SM00184">
    <property type="entry name" value="RING"/>
    <property type="match status" value="1"/>
</dbReference>
<evidence type="ECO:0000256" key="6">
    <source>
        <dbReference type="SAM" id="MobiDB-lite"/>
    </source>
</evidence>
<evidence type="ECO:0000256" key="3">
    <source>
        <dbReference type="ARBA" id="ARBA00022771"/>
    </source>
</evidence>
<evidence type="ECO:0000259" key="7">
    <source>
        <dbReference type="PROSITE" id="PS50089"/>
    </source>
</evidence>
<dbReference type="PROSITE" id="PS50103">
    <property type="entry name" value="ZF_C3H1"/>
    <property type="match status" value="2"/>
</dbReference>
<feature type="compositionally biased region" description="Polar residues" evidence="6">
    <location>
        <begin position="15"/>
        <end position="30"/>
    </location>
</feature>
<evidence type="ECO:0000256" key="2">
    <source>
        <dbReference type="ARBA" id="ARBA00022723"/>
    </source>
</evidence>
<gene>
    <name evidence="9" type="primary">Contig4554.g4861</name>
    <name evidence="9" type="ORF">STYLEM_5324</name>
</gene>
<feature type="zinc finger region" description="C3H1-type" evidence="5">
    <location>
        <begin position="453"/>
        <end position="480"/>
    </location>
</feature>
<keyword evidence="2 5" id="KW-0479">Metal-binding</keyword>